<feature type="domain" description="Carrier" evidence="5">
    <location>
        <begin position="1859"/>
        <end position="1935"/>
    </location>
</feature>
<dbReference type="InterPro" id="IPR045851">
    <property type="entry name" value="AMP-bd_C_sf"/>
</dbReference>
<keyword evidence="1" id="KW-0596">Phosphopantetheine</keyword>
<evidence type="ECO:0000259" key="5">
    <source>
        <dbReference type="PROSITE" id="PS50075"/>
    </source>
</evidence>
<dbReference type="OrthoDB" id="416786at2759"/>
<organism evidence="6 7">
    <name type="scientific">Rickenella mellea</name>
    <dbReference type="NCBI Taxonomy" id="50990"/>
    <lineage>
        <taxon>Eukaryota</taxon>
        <taxon>Fungi</taxon>
        <taxon>Dikarya</taxon>
        <taxon>Basidiomycota</taxon>
        <taxon>Agaricomycotina</taxon>
        <taxon>Agaricomycetes</taxon>
        <taxon>Hymenochaetales</taxon>
        <taxon>Rickenellaceae</taxon>
        <taxon>Rickenella</taxon>
    </lineage>
</organism>
<dbReference type="Gene3D" id="3.30.559.30">
    <property type="entry name" value="Nonribosomal peptide synthetase, condensation domain"/>
    <property type="match status" value="4"/>
</dbReference>
<dbReference type="SUPFAM" id="SSF52777">
    <property type="entry name" value="CoA-dependent acyltransferases"/>
    <property type="match status" value="6"/>
</dbReference>
<dbReference type="GO" id="GO:0005737">
    <property type="term" value="C:cytoplasm"/>
    <property type="evidence" value="ECO:0007669"/>
    <property type="project" value="TreeGrafter"/>
</dbReference>
<evidence type="ECO:0000313" key="7">
    <source>
        <dbReference type="Proteomes" id="UP000294933"/>
    </source>
</evidence>
<dbReference type="InterPro" id="IPR020806">
    <property type="entry name" value="PKS_PP-bd"/>
</dbReference>
<dbReference type="GO" id="GO:0031177">
    <property type="term" value="F:phosphopantetheine binding"/>
    <property type="evidence" value="ECO:0007669"/>
    <property type="project" value="InterPro"/>
</dbReference>
<sequence>MAINNLNTTLAGYRPFALPNLSTLRKPLLATEQVTLTVPGGCIELVVLAALAKCLGDYCSTSDVLFGSFIEGHAVRVVRVKFNMITWEEVIRNISTTEVSEKEICNTFKVDGVSEPFAAWVSQDASSTHPLVVSISATTVSIAYSTARFHSSTAKSLAEQMEILIEHIITHPSSSPRHVTFLPPHLLSRWNESLTCETSHHVRRALFVTDLLSRQAMSTPHASAVEFYADLNGSDAQNMTYAELNTRSNQFARHLVDEGMRREDRIALCMPRGLDFHICLLGVLKAGCCYVPIDPELPPERQSFIAQDSECRLVLTSSSASEHLSRSVGESTEDINLARRNDLAYMLYTSGTTGVPKGCLLTHLGLSEAILAMSTIAAEVATDNGRYLAVASIAFDVHLAETFVPFALGMVLISAQRSQLFENLPKWIRKLGVTHVGIVPSLIEATMGAVEQFSGSKADIGGEAEMKLRYIASGGEKMSDTILERWANHPKVKLANFYGPSEVTIGCAARFMSSTTNRENIGRVFPNCSAVVVDHNLEVVMKGAVGELIVAGPLVGRGYHKRPELSAKVFLEWDGQPAYRTGDLAVRMMPDSSLEILGRIDTQVKLRGVRIEVEGISSILREAAADVLGPNSKLDLTTVLARHDQLNADQLVSFIAWNPTASITHRQSSVPNILTTAPAGLYDALRDACATSLASYMRPAHVISLEFLPLNSNGKIDNKSLVSLFQTTSLEVLGQAKESSLLGTLSSTTRPLSDTEQKLIEIAACHTQVPLQHLNVASNLFELGFDSMAFIHMASQISSEFSLSSPVTVSEVMKMPTIDKIATLIESPLFAVKSRSLTSFPQSVVEDFGLRCAAEVSQAFDQDKVEAILPTFPIQDGVLYRSSGSENPYVQHVILRLQENVVTEDVKAAWVAAINRHESLRTVFLFSKYVIQIILRPWACELPWQEKSLGSKGTSDVSAWFLDKEAAVISNDILDSIETVPPFRLRLYSTHNGRFLTLSIHHSIFDGISLSLLLKDVERGYFKHGFDSKMSLPRALDYVLDVDLYKARLFWQCQFSGFNWSRTTYKLASRSHARNISAPFKGDISNLKTLAAKLQVTPQTLLTAAYGVCLRRWVYQHDDLAFGVIRSGRSFVLEALNTMISPMLSIIPIRVNLKKPNVLRKIHEFMADVIPFEHVPLSKVQGWLQPGETLFETLFSVSWQENETSSLWDVISSTQPQADYCLSVEVVIDRLTGQIAVQASFTDDDLPTRTVLGILNDLEAVAESFARATPTSTSEDVTHVVRNTVHRPIMSNTENAEVTLHDGNEVDKAQEKAIRVLTAQFLDLPLNQVQPLSSLISLGLDSIKAMGLSSKLRTAGVAVSAIDLMKHSNIRLLVAHYGKSVQKMLGTVSAEEHVLSQSRKEIMRSFNSDSVKLSSSDNVELYPVTTLQAGMLSQTIGSSRRLYVHAFVFELLGKIDIEKLKTSWENVIRSTAILRSSFHFHHDVGNWIQAVHSDTNVDWTDAGCIGTSSRHEFILQFIDQLDWSSEDAFAHPPIRFLIFEDHWGVCRLVMVLHHALYDGESIRILSEAVWSIYRGETIDWGRQFHDFMGYFQRQENFGVEFWVRHLSGFSPPPTIKDEIEIGVGSAGIASRDIDLQSDDIHFACRQFGITPQCFGQAAWAKSLAALTSRLDIVFGRVVSGRNVPGGESVIGPMLNTVPCRVLFSKNMTNIELLQSLHHHNVEALSWQHSSLRSIQSAYGKSPLWDSLFLFQGVNAGNQQSHVQWKVDESMADRSEFQYAMNVELYQTTKKFTILVACRPGLMSPRSISGFLDNFKNFFLNLVQQPNDVAVASIPVHLNGLQPMQNLGLPQVTHIEQPNGHWTHRQLPVIRFLSDITRVPVSSLSQETTIISLGVDSISSIHLAAKCRRIGIAISAADVLRLDTIKDLLVFAEANQVQSDQLPEREHITKAKMSSILSGSGIPDPESVESIHCATAGMKWLIGAWQGSQGQRFQHAFAFRVSATDFDETKLREAWEMLVQYHAILRSTFLNGESDSVYVVVFKRLPKDRLWSSVKSTDARPSDDIVAEFMRNIVSRPLSTELPPARAVCFSTLDQCYLILHLHHFQYDAWSLRILLQHLGNIYDGRKLPTEDSSAMYLDHFKANDSTSKEQESYWRKHFPAHFSPSLFPHFCVGDEGSVTDGRSVHFETAVLVEAYKLKERAAALSLPLQAIFLACWARTQAKYVKGSSATFGIWHLGRFGDMKGIENFAVPCMNVLPFHVPDACSDVLEIASFIKYELRRRGPVVERSDLCDIDRWISGGGKPLHNVYLNVIAEEAGDIPFSTAFTPVKLPYYAPVATEGHETTSVVQNKLAVTDLIKDDIMIDIVLSSSQQTVDVCIEYARDILNAKMVEDIIKEWAVEVRKALHADRQLAPAVD</sequence>
<dbReference type="Pfam" id="PF00501">
    <property type="entry name" value="AMP-binding"/>
    <property type="match status" value="1"/>
</dbReference>
<keyword evidence="7" id="KW-1185">Reference proteome</keyword>
<dbReference type="Gene3D" id="3.30.559.10">
    <property type="entry name" value="Chloramphenicol acetyltransferase-like domain"/>
    <property type="match status" value="3"/>
</dbReference>
<evidence type="ECO:0000256" key="4">
    <source>
        <dbReference type="ARBA" id="ARBA00023268"/>
    </source>
</evidence>
<dbReference type="PANTHER" id="PTHR45527:SF1">
    <property type="entry name" value="FATTY ACID SYNTHASE"/>
    <property type="match status" value="1"/>
</dbReference>
<gene>
    <name evidence="6" type="ORF">BD410DRAFT_714619</name>
</gene>
<dbReference type="InterPro" id="IPR020845">
    <property type="entry name" value="AMP-binding_CS"/>
</dbReference>
<dbReference type="Gene3D" id="3.40.50.12780">
    <property type="entry name" value="N-terminal domain of ligase-like"/>
    <property type="match status" value="1"/>
</dbReference>
<dbReference type="STRING" id="50990.A0A4Y7QK87"/>
<dbReference type="InterPro" id="IPR001242">
    <property type="entry name" value="Condensation_dom"/>
</dbReference>
<dbReference type="SUPFAM" id="SSF47336">
    <property type="entry name" value="ACP-like"/>
    <property type="match status" value="3"/>
</dbReference>
<evidence type="ECO:0000256" key="2">
    <source>
        <dbReference type="ARBA" id="ARBA00022553"/>
    </source>
</evidence>
<dbReference type="EMBL" id="ML170159">
    <property type="protein sequence ID" value="TDL27310.1"/>
    <property type="molecule type" value="Genomic_DNA"/>
</dbReference>
<dbReference type="Pfam" id="PF00550">
    <property type="entry name" value="PP-binding"/>
    <property type="match status" value="3"/>
</dbReference>
<dbReference type="InterPro" id="IPR000873">
    <property type="entry name" value="AMP-dep_synth/lig_dom"/>
</dbReference>
<keyword evidence="4" id="KW-0511">Multifunctional enzyme</keyword>
<accession>A0A4Y7QK87</accession>
<evidence type="ECO:0000256" key="3">
    <source>
        <dbReference type="ARBA" id="ARBA00022598"/>
    </source>
</evidence>
<dbReference type="SUPFAM" id="SSF56801">
    <property type="entry name" value="Acetyl-CoA synthetase-like"/>
    <property type="match status" value="1"/>
</dbReference>
<proteinExistence type="predicted"/>
<dbReference type="SMART" id="SM00823">
    <property type="entry name" value="PKS_PP"/>
    <property type="match status" value="3"/>
</dbReference>
<dbReference type="NCBIfam" id="TIGR01733">
    <property type="entry name" value="AA-adenyl-dom"/>
    <property type="match status" value="1"/>
</dbReference>
<dbReference type="PANTHER" id="PTHR45527">
    <property type="entry name" value="NONRIBOSOMAL PEPTIDE SYNTHETASE"/>
    <property type="match status" value="1"/>
</dbReference>
<dbReference type="InterPro" id="IPR010071">
    <property type="entry name" value="AA_adenyl_dom"/>
</dbReference>
<dbReference type="Pfam" id="PF00668">
    <property type="entry name" value="Condensation"/>
    <property type="match status" value="3"/>
</dbReference>
<protein>
    <recommendedName>
        <fullName evidence="5">Carrier domain-containing protein</fullName>
    </recommendedName>
</protein>
<reference evidence="6 7" key="1">
    <citation type="submission" date="2018-06" db="EMBL/GenBank/DDBJ databases">
        <title>A transcriptomic atlas of mushroom development highlights an independent origin of complex multicellularity.</title>
        <authorList>
            <consortium name="DOE Joint Genome Institute"/>
            <person name="Krizsan K."/>
            <person name="Almasi E."/>
            <person name="Merenyi Z."/>
            <person name="Sahu N."/>
            <person name="Viragh M."/>
            <person name="Koszo T."/>
            <person name="Mondo S."/>
            <person name="Kiss B."/>
            <person name="Balint B."/>
            <person name="Kues U."/>
            <person name="Barry K."/>
            <person name="Hegedus J.C."/>
            <person name="Henrissat B."/>
            <person name="Johnson J."/>
            <person name="Lipzen A."/>
            <person name="Ohm R."/>
            <person name="Nagy I."/>
            <person name="Pangilinan J."/>
            <person name="Yan J."/>
            <person name="Xiong Y."/>
            <person name="Grigoriev I.V."/>
            <person name="Hibbett D.S."/>
            <person name="Nagy L.G."/>
        </authorList>
    </citation>
    <scope>NUCLEOTIDE SEQUENCE [LARGE SCALE GENOMIC DNA]</scope>
    <source>
        <strain evidence="6 7">SZMC22713</strain>
    </source>
</reference>
<evidence type="ECO:0000313" key="6">
    <source>
        <dbReference type="EMBL" id="TDL27310.1"/>
    </source>
</evidence>
<dbReference type="InterPro" id="IPR036736">
    <property type="entry name" value="ACP-like_sf"/>
</dbReference>
<dbReference type="PROSITE" id="PS50075">
    <property type="entry name" value="CARRIER"/>
    <property type="match status" value="3"/>
</dbReference>
<dbReference type="VEuPathDB" id="FungiDB:BD410DRAFT_714619"/>
<dbReference type="GO" id="GO:0044550">
    <property type="term" value="P:secondary metabolite biosynthetic process"/>
    <property type="evidence" value="ECO:0007669"/>
    <property type="project" value="TreeGrafter"/>
</dbReference>
<dbReference type="PROSITE" id="PS00012">
    <property type="entry name" value="PHOSPHOPANTETHEINE"/>
    <property type="match status" value="2"/>
</dbReference>
<dbReference type="Proteomes" id="UP000294933">
    <property type="component" value="Unassembled WGS sequence"/>
</dbReference>
<dbReference type="Gene3D" id="3.30.300.30">
    <property type="match status" value="1"/>
</dbReference>
<dbReference type="PROSITE" id="PS00455">
    <property type="entry name" value="AMP_BINDING"/>
    <property type="match status" value="1"/>
</dbReference>
<evidence type="ECO:0000256" key="1">
    <source>
        <dbReference type="ARBA" id="ARBA00022450"/>
    </source>
</evidence>
<dbReference type="GO" id="GO:0043041">
    <property type="term" value="P:amino acid activation for nonribosomal peptide biosynthetic process"/>
    <property type="evidence" value="ECO:0007669"/>
    <property type="project" value="TreeGrafter"/>
</dbReference>
<dbReference type="InterPro" id="IPR042099">
    <property type="entry name" value="ANL_N_sf"/>
</dbReference>
<keyword evidence="2" id="KW-0597">Phosphoprotein</keyword>
<dbReference type="GO" id="GO:0016874">
    <property type="term" value="F:ligase activity"/>
    <property type="evidence" value="ECO:0007669"/>
    <property type="project" value="UniProtKB-KW"/>
</dbReference>
<dbReference type="InterPro" id="IPR009081">
    <property type="entry name" value="PP-bd_ACP"/>
</dbReference>
<feature type="domain" description="Carrier" evidence="5">
    <location>
        <begin position="750"/>
        <end position="829"/>
    </location>
</feature>
<name>A0A4Y7QK87_9AGAM</name>
<feature type="domain" description="Carrier" evidence="5">
    <location>
        <begin position="1305"/>
        <end position="1381"/>
    </location>
</feature>
<dbReference type="InterPro" id="IPR023213">
    <property type="entry name" value="CAT-like_dom_sf"/>
</dbReference>
<keyword evidence="3" id="KW-0436">Ligase</keyword>
<dbReference type="CDD" id="cd05918">
    <property type="entry name" value="A_NRPS_SidN3_like"/>
    <property type="match status" value="1"/>
</dbReference>
<dbReference type="Gene3D" id="1.10.1200.10">
    <property type="entry name" value="ACP-like"/>
    <property type="match status" value="3"/>
</dbReference>
<dbReference type="InterPro" id="IPR006162">
    <property type="entry name" value="Ppantetheine_attach_site"/>
</dbReference>